<dbReference type="CDD" id="cd04335">
    <property type="entry name" value="PrdX_deacylase"/>
    <property type="match status" value="1"/>
</dbReference>
<dbReference type="PANTHER" id="PTHR31423:SF3">
    <property type="entry name" value="PROLYL-TRNA SYNTHETASE ASSOCIATED DOMAIN-CONTAINING PROTEIN 1-RELATED"/>
    <property type="match status" value="1"/>
</dbReference>
<dbReference type="EMBL" id="CP120733">
    <property type="protein sequence ID" value="WFD09622.1"/>
    <property type="molecule type" value="Genomic_DNA"/>
</dbReference>
<accession>A0ABY8E9P2</accession>
<evidence type="ECO:0000313" key="4">
    <source>
        <dbReference type="Proteomes" id="UP001222800"/>
    </source>
</evidence>
<protein>
    <submittedName>
        <fullName evidence="3">Prolyl-tRNA synthetase associated domain-containing protein</fullName>
    </submittedName>
</protein>
<dbReference type="RefSeq" id="WP_277731552.1">
    <property type="nucleotide sequence ID" value="NZ_CP120733.1"/>
</dbReference>
<dbReference type="Proteomes" id="UP001222800">
    <property type="component" value="Chromosome"/>
</dbReference>
<name>A0ABY8E9P2_9FIRM</name>
<dbReference type="InterPro" id="IPR040285">
    <property type="entry name" value="ProX/PRXD1"/>
</dbReference>
<dbReference type="InterPro" id="IPR036754">
    <property type="entry name" value="YbaK/aa-tRNA-synt-asso_dom_sf"/>
</dbReference>
<dbReference type="PANTHER" id="PTHR31423">
    <property type="entry name" value="YBAK DOMAIN-CONTAINING PROTEIN"/>
    <property type="match status" value="1"/>
</dbReference>
<evidence type="ECO:0000313" key="3">
    <source>
        <dbReference type="EMBL" id="WFD09622.1"/>
    </source>
</evidence>
<sequence>MLENEKAVYDILDKLNIEYEKHTHIPVYTIEEADNLNLNIKGAHCKNLFVRDRKGRQHYLIIIEENKKVDLKKLSWEINSTNLSFASEERLFKYLKLKPGSVTAFGLINDEDKHVKVLLDKDLKGEYISFHPNVNTATITISYEDFEKFLEFVGNEIQYIEI</sequence>
<dbReference type="Gene3D" id="3.90.960.10">
    <property type="entry name" value="YbaK/aminoacyl-tRNA synthetase-associated domain"/>
    <property type="match status" value="1"/>
</dbReference>
<dbReference type="Pfam" id="PF04073">
    <property type="entry name" value="tRNA_edit"/>
    <property type="match status" value="1"/>
</dbReference>
<dbReference type="InterPro" id="IPR007214">
    <property type="entry name" value="YbaK/aa-tRNA-synth-assoc-dom"/>
</dbReference>
<dbReference type="SUPFAM" id="SSF55826">
    <property type="entry name" value="YbaK/ProRS associated domain"/>
    <property type="match status" value="1"/>
</dbReference>
<gene>
    <name evidence="3" type="ORF">P4S50_14690</name>
</gene>
<reference evidence="3 4" key="1">
    <citation type="submission" date="2023-03" db="EMBL/GenBank/DDBJ databases">
        <title>Complete genome sequence of Tepidibacter sp. SWIR-1, isolated from a deep-sea hydrothermal vent.</title>
        <authorList>
            <person name="Li X."/>
        </authorList>
    </citation>
    <scope>NUCLEOTIDE SEQUENCE [LARGE SCALE GENOMIC DNA]</scope>
    <source>
        <strain evidence="3 4">SWIR-1</strain>
    </source>
</reference>
<keyword evidence="4" id="KW-1185">Reference proteome</keyword>
<feature type="domain" description="YbaK/aminoacyl-tRNA synthetase-associated" evidence="2">
    <location>
        <begin position="26"/>
        <end position="149"/>
    </location>
</feature>
<evidence type="ECO:0000256" key="1">
    <source>
        <dbReference type="ARBA" id="ARBA00010201"/>
    </source>
</evidence>
<evidence type="ECO:0000259" key="2">
    <source>
        <dbReference type="Pfam" id="PF04073"/>
    </source>
</evidence>
<proteinExistence type="inferred from homology"/>
<comment type="similarity">
    <text evidence="1">Belongs to the PRORSD1 family.</text>
</comment>
<organism evidence="3 4">
    <name type="scientific">Tepidibacter hydrothermalis</name>
    <dbReference type="NCBI Taxonomy" id="3036126"/>
    <lineage>
        <taxon>Bacteria</taxon>
        <taxon>Bacillati</taxon>
        <taxon>Bacillota</taxon>
        <taxon>Clostridia</taxon>
        <taxon>Peptostreptococcales</taxon>
        <taxon>Peptostreptococcaceae</taxon>
        <taxon>Tepidibacter</taxon>
    </lineage>
</organism>